<dbReference type="PANTHER" id="PTHR46208:SF1">
    <property type="entry name" value="MITOCHONDRIAL IMPORT RECEPTOR SUBUNIT TOM70"/>
    <property type="match status" value="1"/>
</dbReference>
<feature type="repeat" description="TPR" evidence="10">
    <location>
        <begin position="511"/>
        <end position="544"/>
    </location>
</feature>
<dbReference type="PANTHER" id="PTHR46208">
    <property type="entry name" value="MITOCHONDRIAL IMPORT RECEPTOR SUBUNIT TOM70"/>
    <property type="match status" value="1"/>
</dbReference>
<dbReference type="InterPro" id="IPR019734">
    <property type="entry name" value="TPR_rpt"/>
</dbReference>
<dbReference type="SUPFAM" id="SSF81901">
    <property type="entry name" value="HCP-like"/>
    <property type="match status" value="1"/>
</dbReference>
<keyword evidence="7" id="KW-0496">Mitochondrion</keyword>
<accession>U5EUC8</accession>
<dbReference type="PROSITE" id="PS50005">
    <property type="entry name" value="TPR"/>
    <property type="match status" value="5"/>
</dbReference>
<feature type="domain" description="Ancillary SecYEG translocon subunit/Cell division coordinator CpoB TPR" evidence="12">
    <location>
        <begin position="277"/>
        <end position="399"/>
    </location>
</feature>
<protein>
    <submittedName>
        <fullName evidence="13">Putative translocase of outer mitochondrial membrane complex subunit</fullName>
    </submittedName>
</protein>
<keyword evidence="4" id="KW-1000">Mitochondrion outer membrane</keyword>
<evidence type="ECO:0000256" key="9">
    <source>
        <dbReference type="ARBA" id="ARBA00038030"/>
    </source>
</evidence>
<feature type="repeat" description="TPR" evidence="10">
    <location>
        <begin position="89"/>
        <end position="122"/>
    </location>
</feature>
<evidence type="ECO:0000256" key="11">
    <source>
        <dbReference type="SAM" id="Phobius"/>
    </source>
</evidence>
<dbReference type="AlphaFoldDB" id="U5EUC8"/>
<evidence type="ECO:0000256" key="4">
    <source>
        <dbReference type="ARBA" id="ARBA00022787"/>
    </source>
</evidence>
<comment type="similarity">
    <text evidence="9">Belongs to the Tom70 family.</text>
</comment>
<evidence type="ECO:0000259" key="12">
    <source>
        <dbReference type="Pfam" id="PF09976"/>
    </source>
</evidence>
<dbReference type="GO" id="GO:0008320">
    <property type="term" value="F:protein transmembrane transporter activity"/>
    <property type="evidence" value="ECO:0007669"/>
    <property type="project" value="TreeGrafter"/>
</dbReference>
<dbReference type="GO" id="GO:0005741">
    <property type="term" value="C:mitochondrial outer membrane"/>
    <property type="evidence" value="ECO:0007669"/>
    <property type="project" value="UniProtKB-SubCell"/>
</dbReference>
<feature type="repeat" description="TPR" evidence="10">
    <location>
        <begin position="367"/>
        <end position="400"/>
    </location>
</feature>
<keyword evidence="5 10" id="KW-0802">TPR repeat</keyword>
<keyword evidence="8 11" id="KW-0472">Membrane</keyword>
<evidence type="ECO:0000313" key="13">
    <source>
        <dbReference type="EMBL" id="JAB57490.1"/>
    </source>
</evidence>
<dbReference type="InterPro" id="IPR013105">
    <property type="entry name" value="TPR_2"/>
</dbReference>
<feature type="repeat" description="TPR" evidence="10">
    <location>
        <begin position="442"/>
        <end position="475"/>
    </location>
</feature>
<dbReference type="GO" id="GO:0030150">
    <property type="term" value="P:protein import into mitochondrial matrix"/>
    <property type="evidence" value="ECO:0007669"/>
    <property type="project" value="TreeGrafter"/>
</dbReference>
<feature type="transmembrane region" description="Helical" evidence="11">
    <location>
        <begin position="13"/>
        <end position="32"/>
    </location>
</feature>
<evidence type="ECO:0000256" key="7">
    <source>
        <dbReference type="ARBA" id="ARBA00023128"/>
    </source>
</evidence>
<dbReference type="InterPro" id="IPR018704">
    <property type="entry name" value="SecYEG/CpoB_TPR"/>
</dbReference>
<evidence type="ECO:0000256" key="6">
    <source>
        <dbReference type="ARBA" id="ARBA00022989"/>
    </source>
</evidence>
<evidence type="ECO:0000256" key="3">
    <source>
        <dbReference type="ARBA" id="ARBA00022737"/>
    </source>
</evidence>
<dbReference type="InterPro" id="IPR011990">
    <property type="entry name" value="TPR-like_helical_dom_sf"/>
</dbReference>
<evidence type="ECO:0000256" key="1">
    <source>
        <dbReference type="ARBA" id="ARBA00004572"/>
    </source>
</evidence>
<dbReference type="Pfam" id="PF07719">
    <property type="entry name" value="TPR_2"/>
    <property type="match status" value="1"/>
</dbReference>
<name>U5EUC8_9DIPT</name>
<evidence type="ECO:0000256" key="10">
    <source>
        <dbReference type="PROSITE-ProRule" id="PRU00339"/>
    </source>
</evidence>
<keyword evidence="2 11" id="KW-0812">Transmembrane</keyword>
<dbReference type="GO" id="GO:0030943">
    <property type="term" value="F:mitochondrion targeting sequence binding"/>
    <property type="evidence" value="ECO:0007669"/>
    <property type="project" value="TreeGrafter"/>
</dbReference>
<keyword evidence="6 11" id="KW-1133">Transmembrane helix</keyword>
<feature type="repeat" description="TPR" evidence="10">
    <location>
        <begin position="128"/>
        <end position="161"/>
    </location>
</feature>
<dbReference type="SUPFAM" id="SSF48452">
    <property type="entry name" value="TPR-like"/>
    <property type="match status" value="2"/>
</dbReference>
<dbReference type="Pfam" id="PF09976">
    <property type="entry name" value="TPR_21"/>
    <property type="match status" value="1"/>
</dbReference>
<evidence type="ECO:0000256" key="5">
    <source>
        <dbReference type="ARBA" id="ARBA00022803"/>
    </source>
</evidence>
<reference evidence="13" key="1">
    <citation type="journal article" date="2014" name="Insect Biochem. Mol. Biol.">
        <title>An insight into the sialome of the frog biting fly, Corethrella appendiculata.</title>
        <authorList>
            <person name="Ribeiro J.M.C."/>
            <person name="Chagas A.C."/>
            <person name="Pham V.M."/>
            <person name="Lounibos L.P."/>
            <person name="Calvo E."/>
        </authorList>
    </citation>
    <scope>NUCLEOTIDE SEQUENCE</scope>
    <source>
        <tissue evidence="13">Salivary glands</tissue>
    </source>
</reference>
<organism evidence="13">
    <name type="scientific">Corethrella appendiculata</name>
    <dbReference type="NCBI Taxonomy" id="1370023"/>
    <lineage>
        <taxon>Eukaryota</taxon>
        <taxon>Metazoa</taxon>
        <taxon>Ecdysozoa</taxon>
        <taxon>Arthropoda</taxon>
        <taxon>Hexapoda</taxon>
        <taxon>Insecta</taxon>
        <taxon>Pterygota</taxon>
        <taxon>Neoptera</taxon>
        <taxon>Endopterygota</taxon>
        <taxon>Diptera</taxon>
        <taxon>Nematocera</taxon>
        <taxon>Culicoidea</taxon>
        <taxon>Chaoboridae</taxon>
        <taxon>Corethrella</taxon>
    </lineage>
</organism>
<keyword evidence="3" id="KW-0677">Repeat</keyword>
<dbReference type="Gene3D" id="1.25.40.10">
    <property type="entry name" value="Tetratricopeptide repeat domain"/>
    <property type="match status" value="2"/>
</dbReference>
<dbReference type="SMART" id="SM00028">
    <property type="entry name" value="TPR"/>
    <property type="match status" value="9"/>
</dbReference>
<proteinExistence type="evidence at transcript level"/>
<dbReference type="GO" id="GO:0045039">
    <property type="term" value="P:protein insertion into mitochondrial inner membrane"/>
    <property type="evidence" value="ECO:0007669"/>
    <property type="project" value="TreeGrafter"/>
</dbReference>
<evidence type="ECO:0000256" key="2">
    <source>
        <dbReference type="ARBA" id="ARBA00022692"/>
    </source>
</evidence>
<evidence type="ECO:0000256" key="8">
    <source>
        <dbReference type="ARBA" id="ARBA00023136"/>
    </source>
</evidence>
<comment type="subcellular location">
    <subcellularLocation>
        <location evidence="1">Mitochondrion outer membrane</location>
        <topology evidence="1">Single-pass membrane protein</topology>
    </subcellularLocation>
</comment>
<dbReference type="EMBL" id="GANO01002381">
    <property type="protein sequence ID" value="JAB57490.1"/>
    <property type="molecule type" value="mRNA"/>
</dbReference>
<sequence length="583" mass="65914">MSTGSTGSTFPKWQLAVLIGAPVALGLGYLYWRKSSEETLEDDPKTGKKKLGEIKDKTISIDGDSLSDMRNRSENDLQKTQTMTPLQKAQKYKNEGNDNFRNGKYDEAIKKYELAIEACPPSNIQELATFYQNRAAAYERLNQWQKVKEDCTKALDLNPKYVKVLSRRARAHEHTNDLISCLEDLTATCILEGFQNKQTLTLADRILKELGRQHAKEAMVNKKDVKPSLNFVRNYFASFTEDPIKKIDLTAVNESMKKKGFLRAKTLLDSGDYENIIVACTEEIESSESEAQYKNEATLLRATFYLITGRFADAMQDLDSIINNSETDSKIRSNALIKRASLNMQTEKADECFSDFKKAIQLDGSNADIFHHRGQVYTLLEKLDEAIVDFNKACELTPNSGIRFIHKCYAEYRLAAVNQNQFQMMAVMAQFNSAFDKFPNCVECYSLMAQVLTDQGQFQEADNYFEKASKIEPDNAQILVHRGMLQLQWTGNIEKSVQLIRKAIEIDDKCEFAYETLGTIEVQRGNLTEAVSLFDSAIDLAKSEMELVHLYSLKDAAISQISVTKRMGIDMNSLQALAASSFV</sequence>